<evidence type="ECO:0000313" key="14">
    <source>
        <dbReference type="RefSeq" id="XP_022099271.1"/>
    </source>
</evidence>
<evidence type="ECO:0000256" key="2">
    <source>
        <dbReference type="ARBA" id="ARBA00022692"/>
    </source>
</evidence>
<dbReference type="SMART" id="SM00723">
    <property type="entry name" value="AMOP"/>
    <property type="match status" value="1"/>
</dbReference>
<keyword evidence="3 8" id="KW-1133">Transmembrane helix</keyword>
<feature type="domain" description="Sushi" evidence="10">
    <location>
        <begin position="1001"/>
        <end position="1058"/>
    </location>
</feature>
<dbReference type="Pfam" id="PF03782">
    <property type="entry name" value="AMOP"/>
    <property type="match status" value="1"/>
</dbReference>
<accession>A0A8B7Z7J0</accession>
<dbReference type="InterPro" id="IPR001846">
    <property type="entry name" value="VWF_type-D"/>
</dbReference>
<keyword evidence="6" id="KW-0768">Sushi</keyword>
<dbReference type="OrthoDB" id="6236007at2759"/>
<dbReference type="Proteomes" id="UP000694845">
    <property type="component" value="Unplaced"/>
</dbReference>
<name>A0A8B7Z7J0_ACAPL</name>
<reference evidence="14" key="1">
    <citation type="submission" date="2025-08" db="UniProtKB">
        <authorList>
            <consortium name="RefSeq"/>
        </authorList>
    </citation>
    <scope>IDENTIFICATION</scope>
</reference>
<dbReference type="AlphaFoldDB" id="A0A8B7Z7J0"/>
<evidence type="ECO:0000256" key="6">
    <source>
        <dbReference type="PROSITE-ProRule" id="PRU00302"/>
    </source>
</evidence>
<evidence type="ECO:0000313" key="13">
    <source>
        <dbReference type="Proteomes" id="UP000694845"/>
    </source>
</evidence>
<feature type="domain" description="AMOP" evidence="9">
    <location>
        <begin position="503"/>
        <end position="664"/>
    </location>
</feature>
<dbReference type="PROSITE" id="PS50856">
    <property type="entry name" value="AMOP"/>
    <property type="match status" value="1"/>
</dbReference>
<feature type="domain" description="VWFD" evidence="12">
    <location>
        <begin position="664"/>
        <end position="870"/>
    </location>
</feature>
<dbReference type="InterPro" id="IPR003886">
    <property type="entry name" value="NIDO_dom"/>
</dbReference>
<keyword evidence="5 6" id="KW-1015">Disulfide bond</keyword>
<gene>
    <name evidence="14" type="primary">LOC110983912</name>
</gene>
<feature type="region of interest" description="Disordered" evidence="7">
    <location>
        <begin position="1099"/>
        <end position="1160"/>
    </location>
</feature>
<comment type="caution">
    <text evidence="6">Lacks conserved residue(s) required for the propagation of feature annotation.</text>
</comment>
<dbReference type="OMA" id="HRECKEN"/>
<dbReference type="GO" id="GO:0007160">
    <property type="term" value="P:cell-matrix adhesion"/>
    <property type="evidence" value="ECO:0007669"/>
    <property type="project" value="InterPro"/>
</dbReference>
<dbReference type="InterPro" id="IPR000436">
    <property type="entry name" value="Sushi_SCR_CCP_dom"/>
</dbReference>
<feature type="compositionally biased region" description="Basic and acidic residues" evidence="7">
    <location>
        <begin position="1118"/>
        <end position="1160"/>
    </location>
</feature>
<dbReference type="InterPro" id="IPR005533">
    <property type="entry name" value="AMOP_dom"/>
</dbReference>
<keyword evidence="4 8" id="KW-0472">Membrane</keyword>
<dbReference type="PANTHER" id="PTHR13802:SF65">
    <property type="entry name" value="NIDOGEN"/>
    <property type="match status" value="1"/>
</dbReference>
<dbReference type="KEGG" id="aplc:110983912"/>
<evidence type="ECO:0000259" key="12">
    <source>
        <dbReference type="PROSITE" id="PS51233"/>
    </source>
</evidence>
<evidence type="ECO:0000256" key="5">
    <source>
        <dbReference type="ARBA" id="ARBA00023157"/>
    </source>
</evidence>
<dbReference type="SUPFAM" id="SSF57535">
    <property type="entry name" value="Complement control module/SCR domain"/>
    <property type="match status" value="2"/>
</dbReference>
<keyword evidence="13" id="KW-1185">Reference proteome</keyword>
<dbReference type="Pfam" id="PF23263">
    <property type="entry name" value="C8-3_MUC4"/>
    <property type="match status" value="1"/>
</dbReference>
<feature type="domain" description="Sushi" evidence="10">
    <location>
        <begin position="938"/>
        <end position="1000"/>
    </location>
</feature>
<feature type="domain" description="NIDO" evidence="11">
    <location>
        <begin position="119"/>
        <end position="278"/>
    </location>
</feature>
<dbReference type="SMART" id="SM00032">
    <property type="entry name" value="CCP"/>
    <property type="match status" value="2"/>
</dbReference>
<protein>
    <submittedName>
        <fullName evidence="14">Sushi domain-containing protein 2-like</fullName>
    </submittedName>
</protein>
<evidence type="ECO:0000259" key="11">
    <source>
        <dbReference type="PROSITE" id="PS51220"/>
    </source>
</evidence>
<proteinExistence type="predicted"/>
<evidence type="ECO:0000256" key="3">
    <source>
        <dbReference type="ARBA" id="ARBA00022989"/>
    </source>
</evidence>
<keyword evidence="2 8" id="KW-0812">Transmembrane</keyword>
<dbReference type="Gene3D" id="2.10.70.10">
    <property type="entry name" value="Complement Module, domain 1"/>
    <property type="match status" value="2"/>
</dbReference>
<dbReference type="PANTHER" id="PTHR13802">
    <property type="entry name" value="MUCIN 4-RELATED"/>
    <property type="match status" value="1"/>
</dbReference>
<dbReference type="GO" id="GO:0016020">
    <property type="term" value="C:membrane"/>
    <property type="evidence" value="ECO:0007669"/>
    <property type="project" value="UniProtKB-SubCell"/>
</dbReference>
<evidence type="ECO:0000259" key="10">
    <source>
        <dbReference type="PROSITE" id="PS50923"/>
    </source>
</evidence>
<evidence type="ECO:0000256" key="1">
    <source>
        <dbReference type="ARBA" id="ARBA00004370"/>
    </source>
</evidence>
<dbReference type="CDD" id="cd00033">
    <property type="entry name" value="CCP"/>
    <property type="match status" value="2"/>
</dbReference>
<dbReference type="PROSITE" id="PS51220">
    <property type="entry name" value="NIDO"/>
    <property type="match status" value="1"/>
</dbReference>
<dbReference type="PROSITE" id="PS50923">
    <property type="entry name" value="SUSHI"/>
    <property type="match status" value="2"/>
</dbReference>
<evidence type="ECO:0000256" key="8">
    <source>
        <dbReference type="SAM" id="Phobius"/>
    </source>
</evidence>
<dbReference type="InterPro" id="IPR051495">
    <property type="entry name" value="Epithelial_Barrier/Signaling"/>
</dbReference>
<evidence type="ECO:0000259" key="9">
    <source>
        <dbReference type="PROSITE" id="PS50856"/>
    </source>
</evidence>
<comment type="subcellular location">
    <subcellularLocation>
        <location evidence="1">Membrane</location>
    </subcellularLocation>
</comment>
<dbReference type="RefSeq" id="XP_022099271.1">
    <property type="nucleotide sequence ID" value="XM_022243579.1"/>
</dbReference>
<feature type="transmembrane region" description="Helical" evidence="8">
    <location>
        <begin position="1066"/>
        <end position="1090"/>
    </location>
</feature>
<dbReference type="InterPro" id="IPR056619">
    <property type="entry name" value="C8-3_MUC4"/>
</dbReference>
<dbReference type="Pfam" id="PF00084">
    <property type="entry name" value="Sushi"/>
    <property type="match status" value="2"/>
</dbReference>
<sequence>MWTLYFAVLGGNILKCRMPKMEAQLSVVCVLFALAALPSVNGYLFDYGGTSRDSVLPTQNDVSVEVKLASPFTYYGKKYDSIFINDNGVLSFGKKFDQYVWETLPLFKQPDDRNVLIAPLLADVDVTNTGTIFYGQAREGRVLQDATALVSQYFVRHSDFKPKNMLIVTWDKVGFQGSTAEDPVTNTFQCVVISDAINTFAFFLYEDISWTTAVSAGGDPQTGSGSDLPQVGFDSGDWRNYEILRVQSDYGGFSSLPLTSNVDPAIPPGLFIFHVSGSQVESPECSRKADPQVYPRYASILGGSKLTFGGSCFSKNDDIKFRFSDKDDPNLALSDPDGCEFVSAYQATCIAPMMYRIGEVKASLSINSGTWRHTSFTLMPIDSVPPGVLRVDPWTEKWYSATDENVQITWDKSVFNDTVNVTVMSYREKTAGNPEWVYTLVGGDVPNSGAYTIQVGANPAITPDNVMGVLRVTDGSEVSEFALSSSLHFLGYLLGEEAYQRDPRAWSNKYCEQWYEEDKKKGEFVNDLNACPCSLEQALADQARFVASPYCDSTKQPPERLEALDYCFARPEIKHCVLGVFRHSTEADSECCYDGAGNLVYAQDSIYGSFSSRISRFSGAVPGLSSAATDLVPYIFCNVIGKDDNHYYRQLRPTRDCRDYEPVRPAMVYGDPHFVTFDDMGYTFNGLGDFILVRTVSRDRFEGRFVKVIDDSGNFRNATVLAALAVMQEGQTDKRFEIKRDEITLMTLSVGRSGTLQDIRGSDYQQYPDFFVIFPENDGSGIVPIMIILLRESQIGLVVEASEDGLSAMVLLPSEYKGMHTVEGLFGNWDEDKSNDLKGSDGQRQTDMTPEAIYEGFGQSWRTDDSLFTDREDVDGTYRPIFQPPTGGVSEQELKRVCGDDKSCRFDYAVTGKETMARGTAEDAMYFKKAMAASNKLLMCPFPPTPSHGEKRFVGEAPHHAPGSTIRYECDKGYIFLGNSQRECNEKGEWSDTSTPSCTEIKCGTLNAPEDGSMEVTEKGGVISATFECDKGMKLEGSEKRTCAADNRWTGEETKCVEDGGGGNTAVIVVVIIIVIIVVCVVGGGVYYYLKKRRSSESRRVTRPSDSAYKPVATPASEGKDVEMGVKKDKPGDEDSDVKDKDKEEGEETKALKGEEKDSD</sequence>
<dbReference type="PROSITE" id="PS51233">
    <property type="entry name" value="VWFD"/>
    <property type="match status" value="1"/>
</dbReference>
<dbReference type="GeneID" id="110983912"/>
<organism evidence="13 14">
    <name type="scientific">Acanthaster planci</name>
    <name type="common">Crown-of-thorns starfish</name>
    <dbReference type="NCBI Taxonomy" id="133434"/>
    <lineage>
        <taxon>Eukaryota</taxon>
        <taxon>Metazoa</taxon>
        <taxon>Echinodermata</taxon>
        <taxon>Eleutherozoa</taxon>
        <taxon>Asterozoa</taxon>
        <taxon>Asteroidea</taxon>
        <taxon>Valvatacea</taxon>
        <taxon>Valvatida</taxon>
        <taxon>Acanthasteridae</taxon>
        <taxon>Acanthaster</taxon>
    </lineage>
</organism>
<feature type="disulfide bond" evidence="6">
    <location>
        <begin position="1029"/>
        <end position="1056"/>
    </location>
</feature>
<evidence type="ECO:0000256" key="4">
    <source>
        <dbReference type="ARBA" id="ARBA00023136"/>
    </source>
</evidence>
<dbReference type="SMART" id="SM00539">
    <property type="entry name" value="NIDO"/>
    <property type="match status" value="1"/>
</dbReference>
<dbReference type="InterPro" id="IPR035976">
    <property type="entry name" value="Sushi/SCR/CCP_sf"/>
</dbReference>
<dbReference type="Pfam" id="PF00094">
    <property type="entry name" value="VWD"/>
    <property type="match status" value="1"/>
</dbReference>
<evidence type="ECO:0000256" key="7">
    <source>
        <dbReference type="SAM" id="MobiDB-lite"/>
    </source>
</evidence>
<dbReference type="Pfam" id="PF06119">
    <property type="entry name" value="NIDO"/>
    <property type="match status" value="1"/>
</dbReference>